<keyword evidence="5 9" id="KW-0808">Transferase</keyword>
<keyword evidence="3 9" id="KW-0963">Cytoplasm</keyword>
<organism evidence="12 13">
    <name type="scientific">Gilliamella apicola</name>
    <dbReference type="NCBI Taxonomy" id="1196095"/>
    <lineage>
        <taxon>Bacteria</taxon>
        <taxon>Pseudomonadati</taxon>
        <taxon>Pseudomonadota</taxon>
        <taxon>Gammaproteobacteria</taxon>
        <taxon>Orbales</taxon>
        <taxon>Orbaceae</taxon>
        <taxon>Gilliamella</taxon>
    </lineage>
</organism>
<dbReference type="InterPro" id="IPR036217">
    <property type="entry name" value="MethylDNA_cys_MeTrfase_DNAb"/>
</dbReference>
<reference evidence="12 13" key="1">
    <citation type="submission" date="2018-05" db="EMBL/GenBank/DDBJ databases">
        <title>Reference genomes for bee gut microbiota database.</title>
        <authorList>
            <person name="Ellegaard K.M."/>
        </authorList>
    </citation>
    <scope>NUCLEOTIDE SEQUENCE [LARGE SCALE GENOMIC DNA]</scope>
    <source>
        <strain evidence="12 13">ESL0177</strain>
    </source>
</reference>
<dbReference type="Pfam" id="PF02870">
    <property type="entry name" value="Methyltransf_1N"/>
    <property type="match status" value="1"/>
</dbReference>
<evidence type="ECO:0000259" key="10">
    <source>
        <dbReference type="Pfam" id="PF01035"/>
    </source>
</evidence>
<dbReference type="Gene3D" id="1.10.10.10">
    <property type="entry name" value="Winged helix-like DNA-binding domain superfamily/Winged helix DNA-binding domain"/>
    <property type="match status" value="1"/>
</dbReference>
<dbReference type="InterPro" id="IPR008332">
    <property type="entry name" value="MethylG_MeTrfase_N"/>
</dbReference>
<evidence type="ECO:0000256" key="1">
    <source>
        <dbReference type="ARBA" id="ARBA00001286"/>
    </source>
</evidence>
<evidence type="ECO:0000313" key="13">
    <source>
        <dbReference type="Proteomes" id="UP000247483"/>
    </source>
</evidence>
<dbReference type="Gene3D" id="3.30.160.70">
    <property type="entry name" value="Methylated DNA-protein cysteine methyltransferase domain"/>
    <property type="match status" value="1"/>
</dbReference>
<comment type="function">
    <text evidence="9">Involved in the cellular defense against the biological effects of O6-methylguanine (O6-MeG) and O4-methylthymine (O4-MeT) in DNA. Repairs the methylated nucleobase in DNA by stoichiometrically transferring the methyl group to a cysteine residue in the enzyme. This is a suicide reaction: the enzyme is irreversibly inactivated.</text>
</comment>
<keyword evidence="4 9" id="KW-0489">Methyltransferase</keyword>
<dbReference type="Proteomes" id="UP000247483">
    <property type="component" value="Unassembled WGS sequence"/>
</dbReference>
<evidence type="ECO:0000256" key="8">
    <source>
        <dbReference type="ARBA" id="ARBA00049348"/>
    </source>
</evidence>
<proteinExistence type="inferred from homology"/>
<evidence type="ECO:0000256" key="3">
    <source>
        <dbReference type="ARBA" id="ARBA00022490"/>
    </source>
</evidence>
<comment type="catalytic activity">
    <reaction evidence="1 9">
        <text>a 4-O-methyl-thymidine in DNA + L-cysteinyl-[protein] = a thymidine in DNA + S-methyl-L-cysteinyl-[protein]</text>
        <dbReference type="Rhea" id="RHEA:53428"/>
        <dbReference type="Rhea" id="RHEA-COMP:10131"/>
        <dbReference type="Rhea" id="RHEA-COMP:10132"/>
        <dbReference type="Rhea" id="RHEA-COMP:13555"/>
        <dbReference type="Rhea" id="RHEA-COMP:13556"/>
        <dbReference type="ChEBI" id="CHEBI:29950"/>
        <dbReference type="ChEBI" id="CHEBI:82612"/>
        <dbReference type="ChEBI" id="CHEBI:137386"/>
        <dbReference type="ChEBI" id="CHEBI:137387"/>
        <dbReference type="EC" id="2.1.1.63"/>
    </reaction>
</comment>
<dbReference type="InterPro" id="IPR014048">
    <property type="entry name" value="MethylDNA_cys_MeTrfase_DNA-bd"/>
</dbReference>
<dbReference type="CDD" id="cd06445">
    <property type="entry name" value="ATase"/>
    <property type="match status" value="1"/>
</dbReference>
<dbReference type="PANTHER" id="PTHR10815:SF5">
    <property type="entry name" value="METHYLATED-DNA--PROTEIN-CYSTEINE METHYLTRANSFERASE"/>
    <property type="match status" value="1"/>
</dbReference>
<keyword evidence="6 9" id="KW-0227">DNA damage</keyword>
<evidence type="ECO:0000256" key="2">
    <source>
        <dbReference type="ARBA" id="ARBA00008711"/>
    </source>
</evidence>
<dbReference type="PROSITE" id="PS00374">
    <property type="entry name" value="MGMT"/>
    <property type="match status" value="1"/>
</dbReference>
<comment type="catalytic activity">
    <reaction evidence="8 9">
        <text>a 6-O-methyl-2'-deoxyguanosine in DNA + L-cysteinyl-[protein] = S-methyl-L-cysteinyl-[protein] + a 2'-deoxyguanosine in DNA</text>
        <dbReference type="Rhea" id="RHEA:24000"/>
        <dbReference type="Rhea" id="RHEA-COMP:10131"/>
        <dbReference type="Rhea" id="RHEA-COMP:10132"/>
        <dbReference type="Rhea" id="RHEA-COMP:11367"/>
        <dbReference type="Rhea" id="RHEA-COMP:11368"/>
        <dbReference type="ChEBI" id="CHEBI:29950"/>
        <dbReference type="ChEBI" id="CHEBI:82612"/>
        <dbReference type="ChEBI" id="CHEBI:85445"/>
        <dbReference type="ChEBI" id="CHEBI:85448"/>
        <dbReference type="EC" id="2.1.1.63"/>
    </reaction>
</comment>
<dbReference type="GO" id="GO:0032259">
    <property type="term" value="P:methylation"/>
    <property type="evidence" value="ECO:0007669"/>
    <property type="project" value="UniProtKB-KW"/>
</dbReference>
<feature type="domain" description="Methylguanine DNA methyltransferase ribonuclease-like" evidence="11">
    <location>
        <begin position="3"/>
        <end position="75"/>
    </location>
</feature>
<dbReference type="RefSeq" id="WP_110423180.1">
    <property type="nucleotide sequence ID" value="NZ_QGLP01000004.1"/>
</dbReference>
<dbReference type="NCBIfam" id="TIGR00589">
    <property type="entry name" value="ogt"/>
    <property type="match status" value="1"/>
</dbReference>
<sequence length="178" mass="19857">MFYISHYSSPMGKITLASQHNKLVGVWIEGQKYFGQMLNANKKEMANLAIFNQTKHWLDDYFSGKRPAISQLTLAPQGSEFRHMVWDILIKIPYGEVTTYGDIAKQIGSKINKPRMSSQAVGGAVGHNPLSIIIPCHRVVGANGNLTGYAGGIDKKIWLLKHEKVKMLHFESKCSIAI</sequence>
<protein>
    <recommendedName>
        <fullName evidence="9">Methylated-DNA--protein-cysteine methyltransferase</fullName>
        <ecNumber evidence="9">2.1.1.63</ecNumber>
    </recommendedName>
    <alternativeName>
        <fullName evidence="9">6-O-methylguanine-DNA methyltransferase</fullName>
        <shortName evidence="9">MGMT</shortName>
    </alternativeName>
    <alternativeName>
        <fullName evidence="9">O-6-methylguanine-DNA-alkyltransferase</fullName>
    </alternativeName>
</protein>
<dbReference type="GO" id="GO:0006307">
    <property type="term" value="P:DNA alkylation repair"/>
    <property type="evidence" value="ECO:0007669"/>
    <property type="project" value="UniProtKB-UniRule"/>
</dbReference>
<feature type="active site" description="Nucleophile; methyl group acceptor" evidence="9">
    <location>
        <position position="136"/>
    </location>
</feature>
<dbReference type="PANTHER" id="PTHR10815">
    <property type="entry name" value="METHYLATED-DNA--PROTEIN-CYSTEINE METHYLTRANSFERASE"/>
    <property type="match status" value="1"/>
</dbReference>
<evidence type="ECO:0000256" key="7">
    <source>
        <dbReference type="ARBA" id="ARBA00023204"/>
    </source>
</evidence>
<dbReference type="HAMAP" id="MF_00772">
    <property type="entry name" value="OGT"/>
    <property type="match status" value="1"/>
</dbReference>
<dbReference type="InterPro" id="IPR001497">
    <property type="entry name" value="MethylDNA_cys_MeTrfase_AS"/>
</dbReference>
<comment type="miscellaneous">
    <text evidence="9">This enzyme catalyzes only one turnover and therefore is not strictly catalytic. According to one definition, an enzyme is a biocatalyst that acts repeatedly and over many reaction cycles.</text>
</comment>
<dbReference type="EMBL" id="QGLP01000004">
    <property type="protein sequence ID" value="PXZ06115.1"/>
    <property type="molecule type" value="Genomic_DNA"/>
</dbReference>
<dbReference type="SUPFAM" id="SSF53155">
    <property type="entry name" value="Methylated DNA-protein cysteine methyltransferase domain"/>
    <property type="match status" value="1"/>
</dbReference>
<dbReference type="InterPro" id="IPR036631">
    <property type="entry name" value="MGMT_N_sf"/>
</dbReference>
<evidence type="ECO:0000256" key="4">
    <source>
        <dbReference type="ARBA" id="ARBA00022603"/>
    </source>
</evidence>
<comment type="similarity">
    <text evidence="2 9">Belongs to the MGMT family.</text>
</comment>
<dbReference type="FunFam" id="1.10.10.10:FF:000214">
    <property type="entry name" value="Methylated-DNA--protein-cysteine methyltransferase"/>
    <property type="match status" value="1"/>
</dbReference>
<dbReference type="GO" id="GO:0003908">
    <property type="term" value="F:methylated-DNA-[protein]-cysteine S-methyltransferase activity"/>
    <property type="evidence" value="ECO:0007669"/>
    <property type="project" value="UniProtKB-UniRule"/>
</dbReference>
<keyword evidence="7 9" id="KW-0234">DNA repair</keyword>
<feature type="domain" description="Methylated-DNA-[protein]-cysteine S-methyltransferase DNA binding" evidence="10">
    <location>
        <begin position="80"/>
        <end position="165"/>
    </location>
</feature>
<dbReference type="InterPro" id="IPR036388">
    <property type="entry name" value="WH-like_DNA-bd_sf"/>
</dbReference>
<dbReference type="GO" id="GO:0005737">
    <property type="term" value="C:cytoplasm"/>
    <property type="evidence" value="ECO:0007669"/>
    <property type="project" value="UniProtKB-SubCell"/>
</dbReference>
<evidence type="ECO:0000256" key="6">
    <source>
        <dbReference type="ARBA" id="ARBA00022763"/>
    </source>
</evidence>
<evidence type="ECO:0000313" key="12">
    <source>
        <dbReference type="EMBL" id="PXZ06115.1"/>
    </source>
</evidence>
<dbReference type="SUPFAM" id="SSF46767">
    <property type="entry name" value="Methylated DNA-protein cysteine methyltransferase, C-terminal domain"/>
    <property type="match status" value="1"/>
</dbReference>
<dbReference type="Pfam" id="PF01035">
    <property type="entry name" value="DNA_binding_1"/>
    <property type="match status" value="1"/>
</dbReference>
<dbReference type="AlphaFoldDB" id="A0A2V4DZ61"/>
<accession>A0A2V4DZ61</accession>
<evidence type="ECO:0000259" key="11">
    <source>
        <dbReference type="Pfam" id="PF02870"/>
    </source>
</evidence>
<dbReference type="InterPro" id="IPR023546">
    <property type="entry name" value="MGMT"/>
</dbReference>
<gene>
    <name evidence="12" type="ORF">DKK79_05480</name>
</gene>
<evidence type="ECO:0000256" key="5">
    <source>
        <dbReference type="ARBA" id="ARBA00022679"/>
    </source>
</evidence>
<comment type="caution">
    <text evidence="12">The sequence shown here is derived from an EMBL/GenBank/DDBJ whole genome shotgun (WGS) entry which is preliminary data.</text>
</comment>
<name>A0A2V4DZ61_9GAMM</name>
<comment type="subcellular location">
    <subcellularLocation>
        <location evidence="9">Cytoplasm</location>
    </subcellularLocation>
</comment>
<dbReference type="EC" id="2.1.1.63" evidence="9"/>
<evidence type="ECO:0000256" key="9">
    <source>
        <dbReference type="HAMAP-Rule" id="MF_00772"/>
    </source>
</evidence>